<proteinExistence type="predicted"/>
<dbReference type="Proteomes" id="UP001419268">
    <property type="component" value="Unassembled WGS sequence"/>
</dbReference>
<gene>
    <name evidence="2" type="ORF">Scep_021375</name>
</gene>
<dbReference type="AlphaFoldDB" id="A0AAP0F4H5"/>
<evidence type="ECO:0000313" key="3">
    <source>
        <dbReference type="Proteomes" id="UP001419268"/>
    </source>
</evidence>
<evidence type="ECO:0000313" key="2">
    <source>
        <dbReference type="EMBL" id="KAK9104531.1"/>
    </source>
</evidence>
<organism evidence="2 3">
    <name type="scientific">Stephania cephalantha</name>
    <dbReference type="NCBI Taxonomy" id="152367"/>
    <lineage>
        <taxon>Eukaryota</taxon>
        <taxon>Viridiplantae</taxon>
        <taxon>Streptophyta</taxon>
        <taxon>Embryophyta</taxon>
        <taxon>Tracheophyta</taxon>
        <taxon>Spermatophyta</taxon>
        <taxon>Magnoliopsida</taxon>
        <taxon>Ranunculales</taxon>
        <taxon>Menispermaceae</taxon>
        <taxon>Menispermoideae</taxon>
        <taxon>Cissampelideae</taxon>
        <taxon>Stephania</taxon>
    </lineage>
</organism>
<feature type="compositionally biased region" description="Basic and acidic residues" evidence="1">
    <location>
        <begin position="39"/>
        <end position="48"/>
    </location>
</feature>
<keyword evidence="3" id="KW-1185">Reference proteome</keyword>
<protein>
    <submittedName>
        <fullName evidence="2">Uncharacterized protein</fullName>
    </submittedName>
</protein>
<sequence>MTLNSTQEERDSIRAAKRNEYDELRRQCKRLLLKLRHHSLNDNEKSETDSSGNSETVIQSTASPCPDVVSSGEPVSIDRMNTDSKDSDGHINHTVPCASDSLVSEDDGESGITPVSASMQI</sequence>
<accession>A0AAP0F4H5</accession>
<feature type="compositionally biased region" description="Basic and acidic residues" evidence="1">
    <location>
        <begin position="7"/>
        <end position="20"/>
    </location>
</feature>
<evidence type="ECO:0000256" key="1">
    <source>
        <dbReference type="SAM" id="MobiDB-lite"/>
    </source>
</evidence>
<feature type="compositionally biased region" description="Basic and acidic residues" evidence="1">
    <location>
        <begin position="80"/>
        <end position="91"/>
    </location>
</feature>
<dbReference type="EMBL" id="JBBNAG010000009">
    <property type="protein sequence ID" value="KAK9104531.1"/>
    <property type="molecule type" value="Genomic_DNA"/>
</dbReference>
<reference evidence="2 3" key="1">
    <citation type="submission" date="2024-01" db="EMBL/GenBank/DDBJ databases">
        <title>Genome assemblies of Stephania.</title>
        <authorList>
            <person name="Yang L."/>
        </authorList>
    </citation>
    <scope>NUCLEOTIDE SEQUENCE [LARGE SCALE GENOMIC DNA]</scope>
    <source>
        <strain evidence="2">JXDWG</strain>
        <tissue evidence="2">Leaf</tissue>
    </source>
</reference>
<feature type="region of interest" description="Disordered" evidence="1">
    <location>
        <begin position="35"/>
        <end position="121"/>
    </location>
</feature>
<comment type="caution">
    <text evidence="2">The sequence shown here is derived from an EMBL/GenBank/DDBJ whole genome shotgun (WGS) entry which is preliminary data.</text>
</comment>
<feature type="compositionally biased region" description="Polar residues" evidence="1">
    <location>
        <begin position="49"/>
        <end position="63"/>
    </location>
</feature>
<name>A0AAP0F4H5_9MAGN</name>
<feature type="region of interest" description="Disordered" evidence="1">
    <location>
        <begin position="1"/>
        <end position="20"/>
    </location>
</feature>